<organism evidence="1 2">
    <name type="scientific">Aaosphaeria arxii CBS 175.79</name>
    <dbReference type="NCBI Taxonomy" id="1450172"/>
    <lineage>
        <taxon>Eukaryota</taxon>
        <taxon>Fungi</taxon>
        <taxon>Dikarya</taxon>
        <taxon>Ascomycota</taxon>
        <taxon>Pezizomycotina</taxon>
        <taxon>Dothideomycetes</taxon>
        <taxon>Pleosporomycetidae</taxon>
        <taxon>Pleosporales</taxon>
        <taxon>Pleosporales incertae sedis</taxon>
        <taxon>Aaosphaeria</taxon>
    </lineage>
</organism>
<feature type="non-terminal residue" evidence="1">
    <location>
        <position position="1"/>
    </location>
</feature>
<name>A0A6A5XYF1_9PLEO</name>
<dbReference type="RefSeq" id="XP_033386019.1">
    <property type="nucleotide sequence ID" value="XM_033523054.1"/>
</dbReference>
<reference evidence="1" key="1">
    <citation type="journal article" date="2020" name="Stud. Mycol.">
        <title>101 Dothideomycetes genomes: a test case for predicting lifestyles and emergence of pathogens.</title>
        <authorList>
            <person name="Haridas S."/>
            <person name="Albert R."/>
            <person name="Binder M."/>
            <person name="Bloem J."/>
            <person name="Labutti K."/>
            <person name="Salamov A."/>
            <person name="Andreopoulos B."/>
            <person name="Baker S."/>
            <person name="Barry K."/>
            <person name="Bills G."/>
            <person name="Bluhm B."/>
            <person name="Cannon C."/>
            <person name="Castanera R."/>
            <person name="Culley D."/>
            <person name="Daum C."/>
            <person name="Ezra D."/>
            <person name="Gonzalez J."/>
            <person name="Henrissat B."/>
            <person name="Kuo A."/>
            <person name="Liang C."/>
            <person name="Lipzen A."/>
            <person name="Lutzoni F."/>
            <person name="Magnuson J."/>
            <person name="Mondo S."/>
            <person name="Nolan M."/>
            <person name="Ohm R."/>
            <person name="Pangilinan J."/>
            <person name="Park H.-J."/>
            <person name="Ramirez L."/>
            <person name="Alfaro M."/>
            <person name="Sun H."/>
            <person name="Tritt A."/>
            <person name="Yoshinaga Y."/>
            <person name="Zwiers L.-H."/>
            <person name="Turgeon B."/>
            <person name="Goodwin S."/>
            <person name="Spatafora J."/>
            <person name="Crous P."/>
            <person name="Grigoriev I."/>
        </authorList>
    </citation>
    <scope>NUCLEOTIDE SEQUENCE</scope>
    <source>
        <strain evidence="1">CBS 175.79</strain>
    </source>
</reference>
<gene>
    <name evidence="1" type="ORF">BU24DRAFT_333390</name>
</gene>
<evidence type="ECO:0000313" key="1">
    <source>
        <dbReference type="EMBL" id="KAF2017680.1"/>
    </source>
</evidence>
<dbReference type="AlphaFoldDB" id="A0A6A5XYF1"/>
<dbReference type="GeneID" id="54280451"/>
<protein>
    <submittedName>
        <fullName evidence="1">Uncharacterized protein</fullName>
    </submittedName>
</protein>
<proteinExistence type="predicted"/>
<keyword evidence="2" id="KW-1185">Reference proteome</keyword>
<accession>A0A6A5XYF1</accession>
<dbReference type="EMBL" id="ML978068">
    <property type="protein sequence ID" value="KAF2017680.1"/>
    <property type="molecule type" value="Genomic_DNA"/>
</dbReference>
<feature type="non-terminal residue" evidence="1">
    <location>
        <position position="240"/>
    </location>
</feature>
<evidence type="ECO:0000313" key="2">
    <source>
        <dbReference type="Proteomes" id="UP000799778"/>
    </source>
</evidence>
<dbReference type="Proteomes" id="UP000799778">
    <property type="component" value="Unassembled WGS sequence"/>
</dbReference>
<sequence>QIVKFLLSEASADFCRPEDECRFLEEQDKDLITYTDLLSPFEELICAVILSRPISHRLGLRTIRTILNPPYSFKDADSIREAGAEKIHEALEDARTQHKGKTAEEIALVADAISTNEWDNDLKNLREDAKKNVKKEREMLRSSIKGLGPTGLDIFYRRVQWLWHEVFPFIDKRTSEALGKLGLPVKAEDLRDLIKDNWDALDAPNKEEDRAENRAFVQVLERAISADLEKKVDQLLGKAS</sequence>
<dbReference type="OrthoDB" id="4676at2759"/>